<dbReference type="Pfam" id="PF09341">
    <property type="entry name" value="Pcc1"/>
    <property type="match status" value="1"/>
</dbReference>
<dbReference type="PANTHER" id="PTHR31283:SF5">
    <property type="entry name" value="EKC_KEOPS COMPLEX SUBUNIT LAGE3"/>
    <property type="match status" value="1"/>
</dbReference>
<protein>
    <recommendedName>
        <fullName evidence="9">Transcription factor Pcc1</fullName>
    </recommendedName>
</protein>
<keyword evidence="4" id="KW-0963">Cytoplasm</keyword>
<dbReference type="Proteomes" id="UP000019384">
    <property type="component" value="Unassembled WGS sequence"/>
</dbReference>
<keyword evidence="5" id="KW-0819">tRNA processing</keyword>
<keyword evidence="8" id="KW-1185">Reference proteome</keyword>
<dbReference type="EMBL" id="HG793125">
    <property type="protein sequence ID" value="CDK25164.1"/>
    <property type="molecule type" value="Genomic_DNA"/>
</dbReference>
<dbReference type="InterPro" id="IPR015419">
    <property type="entry name" value="CTAG/Pcc1"/>
</dbReference>
<evidence type="ECO:0000313" key="8">
    <source>
        <dbReference type="Proteomes" id="UP000019384"/>
    </source>
</evidence>
<reference evidence="7" key="1">
    <citation type="submission" date="2013-12" db="EMBL/GenBank/DDBJ databases">
        <authorList>
            <person name="Genoscope - CEA"/>
        </authorList>
    </citation>
    <scope>NUCLEOTIDE SEQUENCE</scope>
    <source>
        <strain evidence="7">CBS 1993</strain>
    </source>
</reference>
<comment type="similarity">
    <text evidence="3">Belongs to the CTAG/PCC1 family.</text>
</comment>
<evidence type="ECO:0000256" key="6">
    <source>
        <dbReference type="ARBA" id="ARBA00023242"/>
    </source>
</evidence>
<dbReference type="GO" id="GO:0008033">
    <property type="term" value="P:tRNA processing"/>
    <property type="evidence" value="ECO:0007669"/>
    <property type="project" value="UniProtKB-KW"/>
</dbReference>
<dbReference type="FunFam" id="3.30.310.50:FF:000005">
    <property type="entry name" value="L antigen family member 3"/>
    <property type="match status" value="1"/>
</dbReference>
<dbReference type="GO" id="GO:0000722">
    <property type="term" value="P:telomere maintenance via recombination"/>
    <property type="evidence" value="ECO:0007669"/>
    <property type="project" value="EnsemblFungi"/>
</dbReference>
<gene>
    <name evidence="7" type="ORF">KUCA_T00001131001</name>
</gene>
<dbReference type="GO" id="GO:0000408">
    <property type="term" value="C:EKC/KEOPS complex"/>
    <property type="evidence" value="ECO:0007669"/>
    <property type="project" value="EnsemblFungi"/>
</dbReference>
<dbReference type="HOGENOM" id="CLU_113770_5_0_1"/>
<dbReference type="GO" id="GO:0000785">
    <property type="term" value="C:chromatin"/>
    <property type="evidence" value="ECO:0007669"/>
    <property type="project" value="EnsemblFungi"/>
</dbReference>
<accession>W6MGF1</accession>
<evidence type="ECO:0000256" key="5">
    <source>
        <dbReference type="ARBA" id="ARBA00022694"/>
    </source>
</evidence>
<dbReference type="GO" id="GO:0031490">
    <property type="term" value="F:chromatin DNA binding"/>
    <property type="evidence" value="ECO:0007669"/>
    <property type="project" value="EnsemblFungi"/>
</dbReference>
<keyword evidence="6" id="KW-0539">Nucleus</keyword>
<dbReference type="GeneID" id="34518564"/>
<name>W6MGF1_9ASCO</name>
<evidence type="ECO:0000256" key="2">
    <source>
        <dbReference type="ARBA" id="ARBA00004496"/>
    </source>
</evidence>
<dbReference type="GO" id="GO:0070525">
    <property type="term" value="P:tRNA threonylcarbamoyladenosine metabolic process"/>
    <property type="evidence" value="ECO:0007669"/>
    <property type="project" value="EnsemblFungi"/>
</dbReference>
<dbReference type="PANTHER" id="PTHR31283">
    <property type="entry name" value="EKC/KEOPS COMPLEX SUBUNIT PCC1 FAMILY MEMBER"/>
    <property type="match status" value="1"/>
</dbReference>
<reference evidence="7" key="2">
    <citation type="submission" date="2014-02" db="EMBL/GenBank/DDBJ databases">
        <title>Complete DNA sequence of /Kuraishia capsulata/ illustrates novel genomic features among budding yeasts (/Saccharomycotina/).</title>
        <authorList>
            <person name="Morales L."/>
            <person name="Noel B."/>
            <person name="Porcel B."/>
            <person name="Marcet-Houben M."/>
            <person name="Hullo M-F."/>
            <person name="Sacerdot C."/>
            <person name="Tekaia F."/>
            <person name="Leh-Louis V."/>
            <person name="Despons L."/>
            <person name="Khanna V."/>
            <person name="Aury J-M."/>
            <person name="Barbe V."/>
            <person name="Couloux A."/>
            <person name="Labadie K."/>
            <person name="Pelletier E."/>
            <person name="Souciet J-L."/>
            <person name="Boekhout T."/>
            <person name="Gabaldon T."/>
            <person name="Wincker P."/>
            <person name="Dujon B."/>
        </authorList>
    </citation>
    <scope>NUCLEOTIDE SEQUENCE</scope>
    <source>
        <strain evidence="7">CBS 1993</strain>
    </source>
</reference>
<dbReference type="OrthoDB" id="10025739at2759"/>
<proteinExistence type="inferred from homology"/>
<dbReference type="GO" id="GO:0005634">
    <property type="term" value="C:nucleus"/>
    <property type="evidence" value="ECO:0007669"/>
    <property type="project" value="UniProtKB-SubCell"/>
</dbReference>
<evidence type="ECO:0008006" key="9">
    <source>
        <dbReference type="Google" id="ProtNLM"/>
    </source>
</evidence>
<sequence length="90" mass="10194">MSDFNHTLAFSVPFETARQAQIAQRALDPDPILKPSELSVEYSTEDTFLKIDFKGRSDRVIRVAANNVLENLKTVVECMDEFEGQKDVCI</sequence>
<dbReference type="AlphaFoldDB" id="W6MGF1"/>
<evidence type="ECO:0000256" key="1">
    <source>
        <dbReference type="ARBA" id="ARBA00004123"/>
    </source>
</evidence>
<comment type="subcellular location">
    <subcellularLocation>
        <location evidence="2">Cytoplasm</location>
    </subcellularLocation>
    <subcellularLocation>
        <location evidence="1">Nucleus</location>
    </subcellularLocation>
</comment>
<dbReference type="Gene3D" id="3.30.310.50">
    <property type="entry name" value="Alpha-D-phosphohexomutase, C-terminal domain"/>
    <property type="match status" value="1"/>
</dbReference>
<evidence type="ECO:0000256" key="3">
    <source>
        <dbReference type="ARBA" id="ARBA00007073"/>
    </source>
</evidence>
<evidence type="ECO:0000313" key="7">
    <source>
        <dbReference type="EMBL" id="CDK25164.1"/>
    </source>
</evidence>
<evidence type="ECO:0000256" key="4">
    <source>
        <dbReference type="ARBA" id="ARBA00022490"/>
    </source>
</evidence>
<dbReference type="GO" id="GO:0005737">
    <property type="term" value="C:cytoplasm"/>
    <property type="evidence" value="ECO:0007669"/>
    <property type="project" value="UniProtKB-SubCell"/>
</dbReference>
<dbReference type="RefSeq" id="XP_022457176.1">
    <property type="nucleotide sequence ID" value="XM_022605737.1"/>
</dbReference>
<dbReference type="GO" id="GO:0045944">
    <property type="term" value="P:positive regulation of transcription by RNA polymerase II"/>
    <property type="evidence" value="ECO:0007669"/>
    <property type="project" value="EnsemblFungi"/>
</dbReference>
<organism evidence="7 8">
    <name type="scientific">Kuraishia capsulata CBS 1993</name>
    <dbReference type="NCBI Taxonomy" id="1382522"/>
    <lineage>
        <taxon>Eukaryota</taxon>
        <taxon>Fungi</taxon>
        <taxon>Dikarya</taxon>
        <taxon>Ascomycota</taxon>
        <taxon>Saccharomycotina</taxon>
        <taxon>Pichiomycetes</taxon>
        <taxon>Pichiales</taxon>
        <taxon>Pichiaceae</taxon>
        <taxon>Kuraishia</taxon>
    </lineage>
</organism>
<dbReference type="GO" id="GO:0071444">
    <property type="term" value="P:cellular response to pheromone"/>
    <property type="evidence" value="ECO:0007669"/>
    <property type="project" value="EnsemblFungi"/>
</dbReference>